<feature type="transmembrane region" description="Helical" evidence="2">
    <location>
        <begin position="6"/>
        <end position="26"/>
    </location>
</feature>
<evidence type="ECO:0000256" key="1">
    <source>
        <dbReference type="SAM" id="MobiDB-lite"/>
    </source>
</evidence>
<keyword evidence="2" id="KW-1133">Transmembrane helix</keyword>
<protein>
    <submittedName>
        <fullName evidence="3">Uncharacterized protein</fullName>
    </submittedName>
</protein>
<comment type="caution">
    <text evidence="3">The sequence shown here is derived from an EMBL/GenBank/DDBJ whole genome shotgun (WGS) entry which is preliminary data.</text>
</comment>
<dbReference type="PANTHER" id="PTHR33564">
    <property type="entry name" value="TRANSMEMBRANE PROTEIN"/>
    <property type="match status" value="1"/>
</dbReference>
<proteinExistence type="predicted"/>
<evidence type="ECO:0000313" key="4">
    <source>
        <dbReference type="Proteomes" id="UP000824469"/>
    </source>
</evidence>
<evidence type="ECO:0000313" key="3">
    <source>
        <dbReference type="EMBL" id="KAH9323982.1"/>
    </source>
</evidence>
<gene>
    <name evidence="3" type="ORF">KI387_043923</name>
</gene>
<dbReference type="AlphaFoldDB" id="A0AA38GIM4"/>
<sequence length="128" mass="14224">MEGSGGGGMGILTVIMVSGGVALLVLGRHKLPELNLIKPIPSKSFSGRSCLSSANNLRRKKNKKRVRFAAEVVEHDQIQQKQKQKIRESSIPANNGRPVEERSSIPANRLALYNGMLRYRMHQASLYR</sequence>
<dbReference type="EMBL" id="JAHRHJ020000003">
    <property type="protein sequence ID" value="KAH9323982.1"/>
    <property type="molecule type" value="Genomic_DNA"/>
</dbReference>
<accession>A0AA38GIM4</accession>
<feature type="region of interest" description="Disordered" evidence="1">
    <location>
        <begin position="79"/>
        <end position="104"/>
    </location>
</feature>
<organism evidence="3 4">
    <name type="scientific">Taxus chinensis</name>
    <name type="common">Chinese yew</name>
    <name type="synonym">Taxus wallichiana var. chinensis</name>
    <dbReference type="NCBI Taxonomy" id="29808"/>
    <lineage>
        <taxon>Eukaryota</taxon>
        <taxon>Viridiplantae</taxon>
        <taxon>Streptophyta</taxon>
        <taxon>Embryophyta</taxon>
        <taxon>Tracheophyta</taxon>
        <taxon>Spermatophyta</taxon>
        <taxon>Pinopsida</taxon>
        <taxon>Pinidae</taxon>
        <taxon>Conifers II</taxon>
        <taxon>Cupressales</taxon>
        <taxon>Taxaceae</taxon>
        <taxon>Taxus</taxon>
    </lineage>
</organism>
<evidence type="ECO:0000256" key="2">
    <source>
        <dbReference type="SAM" id="Phobius"/>
    </source>
</evidence>
<dbReference type="PANTHER" id="PTHR33564:SF8">
    <property type="entry name" value="TRANSMEMBRANE PROTEIN"/>
    <property type="match status" value="1"/>
</dbReference>
<dbReference type="Proteomes" id="UP000824469">
    <property type="component" value="Unassembled WGS sequence"/>
</dbReference>
<name>A0AA38GIM4_TAXCH</name>
<reference evidence="3 4" key="1">
    <citation type="journal article" date="2021" name="Nat. Plants">
        <title>The Taxus genome provides insights into paclitaxel biosynthesis.</title>
        <authorList>
            <person name="Xiong X."/>
            <person name="Gou J."/>
            <person name="Liao Q."/>
            <person name="Li Y."/>
            <person name="Zhou Q."/>
            <person name="Bi G."/>
            <person name="Li C."/>
            <person name="Du R."/>
            <person name="Wang X."/>
            <person name="Sun T."/>
            <person name="Guo L."/>
            <person name="Liang H."/>
            <person name="Lu P."/>
            <person name="Wu Y."/>
            <person name="Zhang Z."/>
            <person name="Ro D.K."/>
            <person name="Shang Y."/>
            <person name="Huang S."/>
            <person name="Yan J."/>
        </authorList>
    </citation>
    <scope>NUCLEOTIDE SEQUENCE [LARGE SCALE GENOMIC DNA]</scope>
    <source>
        <strain evidence="3">Ta-2019</strain>
    </source>
</reference>
<keyword evidence="4" id="KW-1185">Reference proteome</keyword>
<keyword evidence="2" id="KW-0812">Transmembrane</keyword>
<keyword evidence="2" id="KW-0472">Membrane</keyword>